<evidence type="ECO:0000313" key="6">
    <source>
        <dbReference type="EMBL" id="QNE89426.1"/>
    </source>
</evidence>
<dbReference type="InterPro" id="IPR027417">
    <property type="entry name" value="P-loop_NTPase"/>
</dbReference>
<dbReference type="Proteomes" id="UP000515743">
    <property type="component" value="Chromosome"/>
</dbReference>
<dbReference type="InterPro" id="IPR003439">
    <property type="entry name" value="ABC_transporter-like_ATP-bd"/>
</dbReference>
<dbReference type="SUPFAM" id="SSF52540">
    <property type="entry name" value="P-loop containing nucleoside triphosphate hydrolases"/>
    <property type="match status" value="1"/>
</dbReference>
<gene>
    <name evidence="6" type="ORF">H0194_10405</name>
</gene>
<dbReference type="PANTHER" id="PTHR42781">
    <property type="entry name" value="SPERMIDINE/PUTRESCINE IMPORT ATP-BINDING PROTEIN POTA"/>
    <property type="match status" value="1"/>
</dbReference>
<dbReference type="PANTHER" id="PTHR42781:SF4">
    <property type="entry name" value="SPERMIDINE_PUTRESCINE IMPORT ATP-BINDING PROTEIN POTA"/>
    <property type="match status" value="1"/>
</dbReference>
<sequence length="352" mass="38231">MIEVSSLSVVFPDGTQGLRDISLSIKKGEFIALVGPSGSGKTTLLRTIAGFVAPTEGHIKLSGREVSGTPPEKRNLGMVFQQHAVWPHMNVFDNVAYPLKMRGESSATRKCKVEDVLRTVGLEGFGRRKPDSLSGGQRQRVALARAIVADPTVLLLDEALSALDEPLRDSLRRELVSLTRTNNLTTIHVTHDRAEALAIADRVVVLIDGHIRQVASPSELLNRPRDWDVAEFISDATTVPATLNAEGTLTSSELESSWGPGEYELIEQDNSADHTDVVLAALPHTVTVTSAEDPNAIPAQVTSVLFEGQHFSITAKTHNGRMFRGNTTKRPTIGDSIGLHLERPLVYFRPAS</sequence>
<dbReference type="EMBL" id="CP059404">
    <property type="protein sequence ID" value="QNE89426.1"/>
    <property type="molecule type" value="Genomic_DNA"/>
</dbReference>
<proteinExistence type="predicted"/>
<evidence type="ECO:0000256" key="1">
    <source>
        <dbReference type="ARBA" id="ARBA00022448"/>
    </source>
</evidence>
<accession>A0A7G7CPB0</accession>
<dbReference type="RefSeq" id="WP_185175800.1">
    <property type="nucleotide sequence ID" value="NZ_CP059404.1"/>
</dbReference>
<dbReference type="GO" id="GO:0016887">
    <property type="term" value="F:ATP hydrolysis activity"/>
    <property type="evidence" value="ECO:0007669"/>
    <property type="project" value="InterPro"/>
</dbReference>
<dbReference type="EC" id="7.6.2.9" evidence="4"/>
<dbReference type="InterPro" id="IPR050093">
    <property type="entry name" value="ABC_SmlMolc_Importer"/>
</dbReference>
<dbReference type="FunFam" id="3.40.50.300:FF:000425">
    <property type="entry name" value="Probable ABC transporter, ATP-binding subunit"/>
    <property type="match status" value="1"/>
</dbReference>
<keyword evidence="3 6" id="KW-0067">ATP-binding</keyword>
<keyword evidence="7" id="KW-1185">Reference proteome</keyword>
<dbReference type="InterPro" id="IPR003593">
    <property type="entry name" value="AAA+_ATPase"/>
</dbReference>
<evidence type="ECO:0000256" key="4">
    <source>
        <dbReference type="ARBA" id="ARBA00066388"/>
    </source>
</evidence>
<evidence type="ECO:0000313" key="7">
    <source>
        <dbReference type="Proteomes" id="UP000515743"/>
    </source>
</evidence>
<dbReference type="GO" id="GO:0015418">
    <property type="term" value="F:ABC-type quaternary ammonium compound transporting activity"/>
    <property type="evidence" value="ECO:0007669"/>
    <property type="project" value="UniProtKB-EC"/>
</dbReference>
<dbReference type="SMART" id="SM00382">
    <property type="entry name" value="AAA"/>
    <property type="match status" value="1"/>
</dbReference>
<organism evidence="6 7">
    <name type="scientific">Corynebacterium incognita</name>
    <dbReference type="NCBI Taxonomy" id="2754725"/>
    <lineage>
        <taxon>Bacteria</taxon>
        <taxon>Bacillati</taxon>
        <taxon>Actinomycetota</taxon>
        <taxon>Actinomycetes</taxon>
        <taxon>Mycobacteriales</taxon>
        <taxon>Corynebacteriaceae</taxon>
        <taxon>Corynebacterium</taxon>
    </lineage>
</organism>
<reference evidence="6 7" key="1">
    <citation type="submission" date="2020-07" db="EMBL/GenBank/DDBJ databases">
        <title>Complete genome and description of Corynebacterium incognita strain Marseille-Q3630 sp. nov.</title>
        <authorList>
            <person name="Boxberger M."/>
        </authorList>
    </citation>
    <scope>NUCLEOTIDE SEQUENCE [LARGE SCALE GENOMIC DNA]</scope>
    <source>
        <strain evidence="6 7">Marseille-Q3630</strain>
    </source>
</reference>
<dbReference type="PROSITE" id="PS00211">
    <property type="entry name" value="ABC_TRANSPORTER_1"/>
    <property type="match status" value="1"/>
</dbReference>
<dbReference type="GO" id="GO:0005524">
    <property type="term" value="F:ATP binding"/>
    <property type="evidence" value="ECO:0007669"/>
    <property type="project" value="UniProtKB-KW"/>
</dbReference>
<feature type="domain" description="ABC transporter" evidence="5">
    <location>
        <begin position="2"/>
        <end position="233"/>
    </location>
</feature>
<dbReference type="Gene3D" id="3.40.50.300">
    <property type="entry name" value="P-loop containing nucleotide triphosphate hydrolases"/>
    <property type="match status" value="1"/>
</dbReference>
<dbReference type="AlphaFoldDB" id="A0A7G7CPB0"/>
<keyword evidence="1" id="KW-0813">Transport</keyword>
<protein>
    <recommendedName>
        <fullName evidence="4">ABC-type quaternary amine transporter</fullName>
        <ecNumber evidence="4">7.6.2.9</ecNumber>
    </recommendedName>
</protein>
<name>A0A7G7CPB0_9CORY</name>
<dbReference type="Pfam" id="PF00005">
    <property type="entry name" value="ABC_tran"/>
    <property type="match status" value="1"/>
</dbReference>
<evidence type="ECO:0000256" key="3">
    <source>
        <dbReference type="ARBA" id="ARBA00022840"/>
    </source>
</evidence>
<evidence type="ECO:0000256" key="2">
    <source>
        <dbReference type="ARBA" id="ARBA00022741"/>
    </source>
</evidence>
<dbReference type="PROSITE" id="PS50893">
    <property type="entry name" value="ABC_TRANSPORTER_2"/>
    <property type="match status" value="1"/>
</dbReference>
<dbReference type="InterPro" id="IPR017871">
    <property type="entry name" value="ABC_transporter-like_CS"/>
</dbReference>
<dbReference type="KEGG" id="cik:H0194_10405"/>
<evidence type="ECO:0000259" key="5">
    <source>
        <dbReference type="PROSITE" id="PS50893"/>
    </source>
</evidence>
<keyword evidence="2" id="KW-0547">Nucleotide-binding</keyword>